<dbReference type="SMART" id="SM00421">
    <property type="entry name" value="HTH_LUXR"/>
    <property type="match status" value="1"/>
</dbReference>
<dbReference type="InterPro" id="IPR036388">
    <property type="entry name" value="WH-like_DNA-bd_sf"/>
</dbReference>
<feature type="domain" description="HTH luxR-type" evidence="4">
    <location>
        <begin position="175"/>
        <end position="240"/>
    </location>
</feature>
<evidence type="ECO:0000313" key="6">
    <source>
        <dbReference type="Proteomes" id="UP000230842"/>
    </source>
</evidence>
<dbReference type="GO" id="GO:0006355">
    <property type="term" value="P:regulation of DNA-templated transcription"/>
    <property type="evidence" value="ECO:0007669"/>
    <property type="project" value="InterPro"/>
</dbReference>
<reference evidence="5 6" key="1">
    <citation type="submission" date="2017-11" db="EMBL/GenBank/DDBJ databases">
        <title>Genomic Encyclopedia of Archaeal and Bacterial Type Strains, Phase II (KMG-II): From Individual Species to Whole Genera.</title>
        <authorList>
            <person name="Goeker M."/>
        </authorList>
    </citation>
    <scope>NUCLEOTIDE SEQUENCE [LARGE SCALE GENOMIC DNA]</scope>
    <source>
        <strain evidence="5 6">DSM 27763</strain>
    </source>
</reference>
<dbReference type="Pfam" id="PF00196">
    <property type="entry name" value="GerE"/>
    <property type="match status" value="1"/>
</dbReference>
<dbReference type="EMBL" id="PGEZ01000002">
    <property type="protein sequence ID" value="PJJ53982.1"/>
    <property type="molecule type" value="Genomic_DNA"/>
</dbReference>
<evidence type="ECO:0000256" key="2">
    <source>
        <dbReference type="ARBA" id="ARBA00023125"/>
    </source>
</evidence>
<evidence type="ECO:0000256" key="1">
    <source>
        <dbReference type="ARBA" id="ARBA00023015"/>
    </source>
</evidence>
<proteinExistence type="predicted"/>
<dbReference type="GO" id="GO:0003677">
    <property type="term" value="F:DNA binding"/>
    <property type="evidence" value="ECO:0007669"/>
    <property type="project" value="UniProtKB-KW"/>
</dbReference>
<dbReference type="OrthoDB" id="3518313at2"/>
<dbReference type="SUPFAM" id="SSF46894">
    <property type="entry name" value="C-terminal effector domain of the bipartite response regulators"/>
    <property type="match status" value="1"/>
</dbReference>
<dbReference type="Gene3D" id="1.10.10.10">
    <property type="entry name" value="Winged helix-like DNA-binding domain superfamily/Winged helix DNA-binding domain"/>
    <property type="match status" value="1"/>
</dbReference>
<keyword evidence="6" id="KW-1185">Reference proteome</keyword>
<dbReference type="PANTHER" id="PTHR44688:SF16">
    <property type="entry name" value="DNA-BINDING TRANSCRIPTIONAL ACTIVATOR DEVR_DOSR"/>
    <property type="match status" value="1"/>
</dbReference>
<gene>
    <name evidence="5" type="ORF">CLV56_3484</name>
</gene>
<accession>A0A2M9B7T2</accession>
<dbReference type="RefSeq" id="WP_100415342.1">
    <property type="nucleotide sequence ID" value="NZ_PGEZ01000002.1"/>
</dbReference>
<keyword evidence="1" id="KW-0805">Transcription regulation</keyword>
<dbReference type="Proteomes" id="UP000230842">
    <property type="component" value="Unassembled WGS sequence"/>
</dbReference>
<comment type="caution">
    <text evidence="5">The sequence shown here is derived from an EMBL/GenBank/DDBJ whole genome shotgun (WGS) entry which is preliminary data.</text>
</comment>
<dbReference type="PROSITE" id="PS00622">
    <property type="entry name" value="HTH_LUXR_1"/>
    <property type="match status" value="1"/>
</dbReference>
<dbReference type="InterPro" id="IPR000792">
    <property type="entry name" value="Tscrpt_reg_LuxR_C"/>
</dbReference>
<name>A0A2M9B7T2_9ACTN</name>
<organism evidence="5 6">
    <name type="scientific">Mumia flava</name>
    <dbReference type="NCBI Taxonomy" id="1348852"/>
    <lineage>
        <taxon>Bacteria</taxon>
        <taxon>Bacillati</taxon>
        <taxon>Actinomycetota</taxon>
        <taxon>Actinomycetes</taxon>
        <taxon>Propionibacteriales</taxon>
        <taxon>Nocardioidaceae</taxon>
        <taxon>Mumia</taxon>
    </lineage>
</organism>
<evidence type="ECO:0000313" key="5">
    <source>
        <dbReference type="EMBL" id="PJJ53982.1"/>
    </source>
</evidence>
<protein>
    <submittedName>
        <fullName evidence="5">Regulatory LuxR family protein</fullName>
    </submittedName>
</protein>
<dbReference type="InterPro" id="IPR016032">
    <property type="entry name" value="Sig_transdc_resp-reg_C-effctor"/>
</dbReference>
<keyword evidence="3" id="KW-0804">Transcription</keyword>
<dbReference type="CDD" id="cd06170">
    <property type="entry name" value="LuxR_C_like"/>
    <property type="match status" value="1"/>
</dbReference>
<dbReference type="PROSITE" id="PS50043">
    <property type="entry name" value="HTH_LUXR_2"/>
    <property type="match status" value="1"/>
</dbReference>
<sequence>MALETRLAKVLDVLARAEPDECPGVTEDVLTAVGDLIGADVTSFSEYDPYRQVTIADREVGPAAGPVDVDEGMFWRNFWTASCSYPERTGDHATVWRVSDFASARELRARPMYVEHMRPSGVEHEIVMSLGTGTGTSRRVLLSRGPGRDFSETDRLALSLLRPHLAEFDTRTRRDRRSAWRLTDRQRELLGLVANGRTNAEIARILVVSPHTVRKHLENIFERLGVNSRTEAVAAVFLDAPLGAPADARPHPRS</sequence>
<dbReference type="AlphaFoldDB" id="A0A2M9B7T2"/>
<dbReference type="PANTHER" id="PTHR44688">
    <property type="entry name" value="DNA-BINDING TRANSCRIPTIONAL ACTIVATOR DEVR_DOSR"/>
    <property type="match status" value="1"/>
</dbReference>
<evidence type="ECO:0000256" key="3">
    <source>
        <dbReference type="ARBA" id="ARBA00023163"/>
    </source>
</evidence>
<dbReference type="PRINTS" id="PR00038">
    <property type="entry name" value="HTHLUXR"/>
</dbReference>
<keyword evidence="2" id="KW-0238">DNA-binding</keyword>
<evidence type="ECO:0000259" key="4">
    <source>
        <dbReference type="PROSITE" id="PS50043"/>
    </source>
</evidence>